<dbReference type="InterPro" id="IPR013103">
    <property type="entry name" value="RVT_2"/>
</dbReference>
<dbReference type="Pfam" id="PF07727">
    <property type="entry name" value="RVT_2"/>
    <property type="match status" value="1"/>
</dbReference>
<evidence type="ECO:0000313" key="3">
    <source>
        <dbReference type="Proteomes" id="UP000825729"/>
    </source>
</evidence>
<dbReference type="EMBL" id="JAINDJ010000005">
    <property type="protein sequence ID" value="KAG9446279.1"/>
    <property type="molecule type" value="Genomic_DNA"/>
</dbReference>
<dbReference type="PANTHER" id="PTHR11439:SF491">
    <property type="entry name" value="INTEGRASE CATALYTIC DOMAIN-CONTAINING PROTEIN"/>
    <property type="match status" value="1"/>
</dbReference>
<protein>
    <recommendedName>
        <fullName evidence="1">Reverse transcriptase Ty1/copia-type domain-containing protein</fullName>
    </recommendedName>
</protein>
<sequence length="389" mass="44903">MHDLELEQLDVKTAFLHGELEEQIYMHQPEGFVAEGKEDHVCLLMKSLYGLKQSPRQWYKRFDSFMVKIGFCRSKFDNCVYFRKLVDGFVYLLLYVDDMLIAVKEMVEIQKLKTQLKGEFKMKDLGAAKQILGMEINRDRRGGTLYLSQRKYVEKVLEHFNMKNAKPVSTPLAAHFRLSLALSPHKEEDKNYMTHVPYTSAVGSLIEHLQAVKWILQYLRGTSSTCLAFKKDDFSLVGYVDSDYAGDLDRRRSITGYVFTLEGCSVSWKATLQHVVALSTTEAEYMAVTEAIKEAIWLQGLFRELSIRNEVTMIYCDSQSSIHLTKDQMHHERTKHIDVRFYFVRDIVAQGVIVVKKIGTEDNPTDMMTKALPVNKFEHCLNLIGSYKS</sequence>
<dbReference type="PANTHER" id="PTHR11439">
    <property type="entry name" value="GAG-POL-RELATED RETROTRANSPOSON"/>
    <property type="match status" value="1"/>
</dbReference>
<proteinExistence type="predicted"/>
<gene>
    <name evidence="2" type="ORF">H6P81_012407</name>
</gene>
<keyword evidence="3" id="KW-1185">Reference proteome</keyword>
<evidence type="ECO:0000313" key="2">
    <source>
        <dbReference type="EMBL" id="KAG9446279.1"/>
    </source>
</evidence>
<name>A0AAV7ECA0_ARIFI</name>
<dbReference type="Proteomes" id="UP000825729">
    <property type="component" value="Unassembled WGS sequence"/>
</dbReference>
<feature type="domain" description="Reverse transcriptase Ty1/copia-type" evidence="1">
    <location>
        <begin position="6"/>
        <end position="173"/>
    </location>
</feature>
<dbReference type="CDD" id="cd09272">
    <property type="entry name" value="RNase_HI_RT_Ty1"/>
    <property type="match status" value="1"/>
</dbReference>
<dbReference type="AlphaFoldDB" id="A0AAV7ECA0"/>
<comment type="caution">
    <text evidence="2">The sequence shown here is derived from an EMBL/GenBank/DDBJ whole genome shotgun (WGS) entry which is preliminary data.</text>
</comment>
<dbReference type="InterPro" id="IPR043502">
    <property type="entry name" value="DNA/RNA_pol_sf"/>
</dbReference>
<dbReference type="SUPFAM" id="SSF56672">
    <property type="entry name" value="DNA/RNA polymerases"/>
    <property type="match status" value="1"/>
</dbReference>
<accession>A0AAV7ECA0</accession>
<organism evidence="2 3">
    <name type="scientific">Aristolochia fimbriata</name>
    <name type="common">White veined hardy Dutchman's pipe vine</name>
    <dbReference type="NCBI Taxonomy" id="158543"/>
    <lineage>
        <taxon>Eukaryota</taxon>
        <taxon>Viridiplantae</taxon>
        <taxon>Streptophyta</taxon>
        <taxon>Embryophyta</taxon>
        <taxon>Tracheophyta</taxon>
        <taxon>Spermatophyta</taxon>
        <taxon>Magnoliopsida</taxon>
        <taxon>Magnoliidae</taxon>
        <taxon>Piperales</taxon>
        <taxon>Aristolochiaceae</taxon>
        <taxon>Aristolochia</taxon>
    </lineage>
</organism>
<evidence type="ECO:0000259" key="1">
    <source>
        <dbReference type="Pfam" id="PF07727"/>
    </source>
</evidence>
<reference evidence="2 3" key="1">
    <citation type="submission" date="2021-07" db="EMBL/GenBank/DDBJ databases">
        <title>The Aristolochia fimbriata genome: insights into angiosperm evolution, floral development and chemical biosynthesis.</title>
        <authorList>
            <person name="Jiao Y."/>
        </authorList>
    </citation>
    <scope>NUCLEOTIDE SEQUENCE [LARGE SCALE GENOMIC DNA]</scope>
    <source>
        <strain evidence="2">IBCAS-2021</strain>
        <tissue evidence="2">Leaf</tissue>
    </source>
</reference>